<dbReference type="AlphaFoldDB" id="A0AAW0B4T3"/>
<protein>
    <submittedName>
        <fullName evidence="2">Uncharacterized protein</fullName>
    </submittedName>
</protein>
<dbReference type="EMBL" id="JAYKXP010000177">
    <property type="protein sequence ID" value="KAK7021066.1"/>
    <property type="molecule type" value="Genomic_DNA"/>
</dbReference>
<gene>
    <name evidence="2" type="ORF">VNI00_017555</name>
</gene>
<name>A0AAW0B4T3_9AGAR</name>
<dbReference type="Proteomes" id="UP001383192">
    <property type="component" value="Unassembled WGS sequence"/>
</dbReference>
<evidence type="ECO:0000313" key="2">
    <source>
        <dbReference type="EMBL" id="KAK7021066.1"/>
    </source>
</evidence>
<reference evidence="2 3" key="1">
    <citation type="submission" date="2024-01" db="EMBL/GenBank/DDBJ databases">
        <title>A draft genome for a cacao thread blight-causing isolate of Paramarasmius palmivorus.</title>
        <authorList>
            <person name="Baruah I.K."/>
            <person name="Bukari Y."/>
            <person name="Amoako-Attah I."/>
            <person name="Meinhardt L.W."/>
            <person name="Bailey B.A."/>
            <person name="Cohen S.P."/>
        </authorList>
    </citation>
    <scope>NUCLEOTIDE SEQUENCE [LARGE SCALE GENOMIC DNA]</scope>
    <source>
        <strain evidence="2 3">GH-12</strain>
    </source>
</reference>
<proteinExistence type="predicted"/>
<feature type="region of interest" description="Disordered" evidence="1">
    <location>
        <begin position="16"/>
        <end position="39"/>
    </location>
</feature>
<feature type="compositionally biased region" description="Basic and acidic residues" evidence="1">
    <location>
        <begin position="21"/>
        <end position="39"/>
    </location>
</feature>
<sequence>MPGTVSSVPRSLALHVPQEIDSGRDHTSDLETSHSQRRTQDIVQSEVVVGNRKDLLFIPASGQPCVVRLDREAVRRNNYSPFLDPWYLGLEGMDILRKTYMLTDPPENYAIIYYEQLSTIRLPLNEYLSEGLGVLSGGLVRPWYGSVLVEYQSDEEIDPASVRDEAAQVVEHIHSVYERIHPADSVEFDRMPVDESIRYFSVDEFMEMYGRDFGLVE</sequence>
<comment type="caution">
    <text evidence="2">The sequence shown here is derived from an EMBL/GenBank/DDBJ whole genome shotgun (WGS) entry which is preliminary data.</text>
</comment>
<keyword evidence="3" id="KW-1185">Reference proteome</keyword>
<evidence type="ECO:0000313" key="3">
    <source>
        <dbReference type="Proteomes" id="UP001383192"/>
    </source>
</evidence>
<accession>A0AAW0B4T3</accession>
<organism evidence="2 3">
    <name type="scientific">Paramarasmius palmivorus</name>
    <dbReference type="NCBI Taxonomy" id="297713"/>
    <lineage>
        <taxon>Eukaryota</taxon>
        <taxon>Fungi</taxon>
        <taxon>Dikarya</taxon>
        <taxon>Basidiomycota</taxon>
        <taxon>Agaricomycotina</taxon>
        <taxon>Agaricomycetes</taxon>
        <taxon>Agaricomycetidae</taxon>
        <taxon>Agaricales</taxon>
        <taxon>Marasmiineae</taxon>
        <taxon>Marasmiaceae</taxon>
        <taxon>Paramarasmius</taxon>
    </lineage>
</organism>
<evidence type="ECO:0000256" key="1">
    <source>
        <dbReference type="SAM" id="MobiDB-lite"/>
    </source>
</evidence>